<gene>
    <name evidence="2" type="ORF">ADL29_11965</name>
</gene>
<organism evidence="2 3">
    <name type="scientific">Streptomyces chattanoogensis</name>
    <dbReference type="NCBI Taxonomy" id="66876"/>
    <lineage>
        <taxon>Bacteria</taxon>
        <taxon>Bacillati</taxon>
        <taxon>Actinomycetota</taxon>
        <taxon>Actinomycetes</taxon>
        <taxon>Kitasatosporales</taxon>
        <taxon>Streptomycetaceae</taxon>
        <taxon>Streptomyces</taxon>
    </lineage>
</organism>
<name>A0A0N0H173_9ACTN</name>
<evidence type="ECO:0000313" key="2">
    <source>
        <dbReference type="EMBL" id="KPC64249.1"/>
    </source>
</evidence>
<sequence>MMNDRMEQVAEQPKQPATLEMPRQAPPIDRTGHSTPGMYGDNQGVDANGFLTDMLAKVLPI</sequence>
<comment type="caution">
    <text evidence="2">The sequence shown here is derived from an EMBL/GenBank/DDBJ whole genome shotgun (WGS) entry which is preliminary data.</text>
</comment>
<dbReference type="Proteomes" id="UP000037982">
    <property type="component" value="Unassembled WGS sequence"/>
</dbReference>
<protein>
    <submittedName>
        <fullName evidence="2">Uncharacterized protein</fullName>
    </submittedName>
</protein>
<accession>A0A0N0H173</accession>
<evidence type="ECO:0000313" key="3">
    <source>
        <dbReference type="Proteomes" id="UP000037982"/>
    </source>
</evidence>
<proteinExistence type="predicted"/>
<dbReference type="AlphaFoldDB" id="A0A0N0H173"/>
<dbReference type="PATRIC" id="fig|66876.3.peg.2612"/>
<feature type="region of interest" description="Disordered" evidence="1">
    <location>
        <begin position="1"/>
        <end position="44"/>
    </location>
</feature>
<reference evidence="3" key="1">
    <citation type="submission" date="2015-07" db="EMBL/GenBank/DDBJ databases">
        <authorList>
            <person name="Ju K.-S."/>
            <person name="Doroghazi J.R."/>
            <person name="Metcalf W.W."/>
        </authorList>
    </citation>
    <scope>NUCLEOTIDE SEQUENCE [LARGE SCALE GENOMIC DNA]</scope>
    <source>
        <strain evidence="3">NRRL ISP-5002</strain>
    </source>
</reference>
<keyword evidence="3" id="KW-1185">Reference proteome</keyword>
<evidence type="ECO:0000256" key="1">
    <source>
        <dbReference type="SAM" id="MobiDB-lite"/>
    </source>
</evidence>
<dbReference type="EMBL" id="LGKG01000101">
    <property type="protein sequence ID" value="KPC64249.1"/>
    <property type="molecule type" value="Genomic_DNA"/>
</dbReference>
<dbReference type="RefSeq" id="WP_053923641.1">
    <property type="nucleotide sequence ID" value="NZ_LGKG01000101.1"/>
</dbReference>